<dbReference type="Gene3D" id="2.170.270.10">
    <property type="entry name" value="SET domain"/>
    <property type="match status" value="1"/>
</dbReference>
<dbReference type="InterPro" id="IPR046341">
    <property type="entry name" value="SET_dom_sf"/>
</dbReference>
<dbReference type="InterPro" id="IPR050869">
    <property type="entry name" value="H3K4_H4K5_MeTrfase"/>
</dbReference>
<protein>
    <recommendedName>
        <fullName evidence="1">SET domain-containing protein</fullName>
    </recommendedName>
</protein>
<proteinExistence type="predicted"/>
<name>A0AAD5X9U8_9FUNG</name>
<organism evidence="2 3">
    <name type="scientific">Physocladia obscura</name>
    <dbReference type="NCBI Taxonomy" id="109957"/>
    <lineage>
        <taxon>Eukaryota</taxon>
        <taxon>Fungi</taxon>
        <taxon>Fungi incertae sedis</taxon>
        <taxon>Chytridiomycota</taxon>
        <taxon>Chytridiomycota incertae sedis</taxon>
        <taxon>Chytridiomycetes</taxon>
        <taxon>Chytridiales</taxon>
        <taxon>Chytriomycetaceae</taxon>
        <taxon>Physocladia</taxon>
    </lineage>
</organism>
<evidence type="ECO:0000313" key="3">
    <source>
        <dbReference type="Proteomes" id="UP001211907"/>
    </source>
</evidence>
<dbReference type="GO" id="GO:0005634">
    <property type="term" value="C:nucleus"/>
    <property type="evidence" value="ECO:0007669"/>
    <property type="project" value="TreeGrafter"/>
</dbReference>
<keyword evidence="3" id="KW-1185">Reference proteome</keyword>
<dbReference type="Proteomes" id="UP001211907">
    <property type="component" value="Unassembled WGS sequence"/>
</dbReference>
<dbReference type="AlphaFoldDB" id="A0AAD5X9U8"/>
<dbReference type="PANTHER" id="PTHR12197:SF294">
    <property type="entry name" value="POTENTIAL PROTEIN LYSINE METHYLTRANSFERASE SET6"/>
    <property type="match status" value="1"/>
</dbReference>
<evidence type="ECO:0000259" key="1">
    <source>
        <dbReference type="PROSITE" id="PS50280"/>
    </source>
</evidence>
<reference evidence="2" key="1">
    <citation type="submission" date="2020-05" db="EMBL/GenBank/DDBJ databases">
        <title>Phylogenomic resolution of chytrid fungi.</title>
        <authorList>
            <person name="Stajich J.E."/>
            <person name="Amses K."/>
            <person name="Simmons R."/>
            <person name="Seto K."/>
            <person name="Myers J."/>
            <person name="Bonds A."/>
            <person name="Quandt C.A."/>
            <person name="Barry K."/>
            <person name="Liu P."/>
            <person name="Grigoriev I."/>
            <person name="Longcore J.E."/>
            <person name="James T.Y."/>
        </authorList>
    </citation>
    <scope>NUCLEOTIDE SEQUENCE</scope>
    <source>
        <strain evidence="2">JEL0513</strain>
    </source>
</reference>
<dbReference type="SUPFAM" id="SSF82199">
    <property type="entry name" value="SET domain"/>
    <property type="match status" value="1"/>
</dbReference>
<dbReference type="CDD" id="cd20071">
    <property type="entry name" value="SET_SMYD"/>
    <property type="match status" value="1"/>
</dbReference>
<gene>
    <name evidence="2" type="ORF">HK100_004562</name>
</gene>
<dbReference type="PANTHER" id="PTHR12197">
    <property type="entry name" value="HISTONE-LYSINE N-METHYLTRANSFERASE SMYD"/>
    <property type="match status" value="1"/>
</dbReference>
<accession>A0AAD5X9U8</accession>
<dbReference type="EMBL" id="JADGJH010002229">
    <property type="protein sequence ID" value="KAJ3101312.1"/>
    <property type="molecule type" value="Genomic_DNA"/>
</dbReference>
<sequence>MESHSILHTNYECSRYSELAAIPTGKAFSKLLASADAHLSPESTLMRDSYERADILELTRWLLNFCIRIEIEREFGPGLLKDLPTYSDFLELVPNIESVSNDEILQMRGLHHIFSTLKTIKSKFSIPSSFAEVFQTALPEPKDLIKVICIKQCNGFGLWDQEGECMGHAVFPAASFFNHSCSKNLEREIGMRLVLVTDRVQNAHDSTCTVIDSSDMGILKALQAQVDVVMLAKRDIRKGELVTHSYVDPSWNREKRRQYLKDVYYFDCNCERCEVEI</sequence>
<feature type="domain" description="SET" evidence="1">
    <location>
        <begin position="118"/>
        <end position="247"/>
    </location>
</feature>
<dbReference type="InterPro" id="IPR001214">
    <property type="entry name" value="SET_dom"/>
</dbReference>
<comment type="caution">
    <text evidence="2">The sequence shown here is derived from an EMBL/GenBank/DDBJ whole genome shotgun (WGS) entry which is preliminary data.</text>
</comment>
<evidence type="ECO:0000313" key="2">
    <source>
        <dbReference type="EMBL" id="KAJ3101312.1"/>
    </source>
</evidence>
<dbReference type="PROSITE" id="PS50280">
    <property type="entry name" value="SET"/>
    <property type="match status" value="1"/>
</dbReference>